<evidence type="ECO:0000313" key="13">
    <source>
        <dbReference type="Proteomes" id="UP000192578"/>
    </source>
</evidence>
<gene>
    <name evidence="12" type="ORF">BV898_01797</name>
</gene>
<feature type="compositionally biased region" description="Acidic residues" evidence="9">
    <location>
        <begin position="1"/>
        <end position="26"/>
    </location>
</feature>
<keyword evidence="8 10" id="KW-0472">Membrane</keyword>
<dbReference type="PANTHER" id="PTHR12263:SF0">
    <property type="entry name" value="V-TYPE PROTON ATPASE SUBUNIT"/>
    <property type="match status" value="1"/>
</dbReference>
<evidence type="ECO:0000256" key="2">
    <source>
        <dbReference type="ARBA" id="ARBA00008328"/>
    </source>
</evidence>
<name>A0A1W0X9Q5_HYPEX</name>
<dbReference type="OrthoDB" id="1508846at2759"/>
<evidence type="ECO:0000256" key="6">
    <source>
        <dbReference type="ARBA" id="ARBA00022989"/>
    </source>
</evidence>
<dbReference type="GO" id="GO:0033179">
    <property type="term" value="C:proton-transporting V-type ATPase, V0 domain"/>
    <property type="evidence" value="ECO:0007669"/>
    <property type="project" value="InterPro"/>
</dbReference>
<keyword evidence="5" id="KW-0375">Hydrogen ion transport</keyword>
<dbReference type="Pfam" id="PF20886">
    <property type="entry name" value="PWP3A-B_C"/>
    <property type="match status" value="1"/>
</dbReference>
<evidence type="ECO:0000256" key="5">
    <source>
        <dbReference type="ARBA" id="ARBA00022781"/>
    </source>
</evidence>
<protein>
    <submittedName>
        <fullName evidence="12">V-type proton ATPase subunit e 1</fullName>
    </submittedName>
</protein>
<keyword evidence="4 10" id="KW-0812">Transmembrane</keyword>
<reference evidence="13" key="1">
    <citation type="submission" date="2017-01" db="EMBL/GenBank/DDBJ databases">
        <title>Comparative genomics of anhydrobiosis in the tardigrade Hypsibius dujardini.</title>
        <authorList>
            <person name="Yoshida Y."/>
            <person name="Koutsovoulos G."/>
            <person name="Laetsch D."/>
            <person name="Stevens L."/>
            <person name="Kumar S."/>
            <person name="Horikawa D."/>
            <person name="Ishino K."/>
            <person name="Komine S."/>
            <person name="Tomita M."/>
            <person name="Blaxter M."/>
            <person name="Arakawa K."/>
        </authorList>
    </citation>
    <scope>NUCLEOTIDE SEQUENCE [LARGE SCALE GENOMIC DNA]</scope>
    <source>
        <strain evidence="13">Z151</strain>
    </source>
</reference>
<feature type="region of interest" description="Disordered" evidence="9">
    <location>
        <begin position="60"/>
        <end position="84"/>
    </location>
</feature>
<evidence type="ECO:0000256" key="4">
    <source>
        <dbReference type="ARBA" id="ARBA00022692"/>
    </source>
</evidence>
<feature type="region of interest" description="Disordered" evidence="9">
    <location>
        <begin position="1"/>
        <end position="45"/>
    </location>
</feature>
<feature type="region of interest" description="Disordered" evidence="9">
    <location>
        <begin position="310"/>
        <end position="333"/>
    </location>
</feature>
<accession>A0A1W0X9Q5</accession>
<keyword evidence="13" id="KW-1185">Reference proteome</keyword>
<comment type="similarity">
    <text evidence="2">Belongs to the V-ATPase e1/e2 subunit family.</text>
</comment>
<feature type="compositionally biased region" description="Acidic residues" evidence="9">
    <location>
        <begin position="72"/>
        <end position="84"/>
    </location>
</feature>
<proteinExistence type="inferred from homology"/>
<comment type="caution">
    <text evidence="12">The sequence shown here is derived from an EMBL/GenBank/DDBJ whole genome shotgun (WGS) entry which is preliminary data.</text>
</comment>
<sequence>MDDEYFSGGDNEDEDDGMPSGDEESEQREGDISKEIPEDGGDPTDAIFNAILYTMGLGPGATQPKKRVTSAEVEDAEQSTDEDPEGIVQKCDDFFETWKKDQFFNSRLLRDCDPRSGERYQWMKVGVLCWVKDPKWDWWPGIVKRFKKALKAKNITSQAEASVMFLEPNYKHYLHYVKQSTNYKMTALNSFVSVEPVEGGRPDDQIMRSQHSWLTCTKYLDYTFYELSERMAVLCERRLAELVSKDSNNQPKLNVEMLGGLYWLAHAVWLKMNGAAVDLPVAPESLKDWAPYLPLLENVAQWRVPAKELADHGKQRKNSLPDDALEDEETDGGKFGSYDYIQVNTERRDPKALTYSETSQRIVDEREKFGQELLEIVGSPECKAYLRSLRDAPATSSVHTKRSRAWKKNEYWELMNQNIKSPSGPIVVDSQVFQLYRFMRCLRTRKDSDNVKFMMTCYDVWLPEAVIFAIRKARSLTYAEAEEIYAAAPIFVDEEIDARWAKAPLSIRLYQSEFTLISEPPPRAKMGIEVPMIVVTLFWAAVGGLGPFLVPKNTDRGLVRSMLVLTAVCCYTFWLVAYLCQLNPLFGPRLDAKVIVAMQREWH</sequence>
<evidence type="ECO:0000256" key="3">
    <source>
        <dbReference type="ARBA" id="ARBA00022448"/>
    </source>
</evidence>
<comment type="subcellular location">
    <subcellularLocation>
        <location evidence="1">Endomembrane system</location>
        <topology evidence="1">Multi-pass membrane protein</topology>
    </subcellularLocation>
</comment>
<evidence type="ECO:0000256" key="10">
    <source>
        <dbReference type="SAM" id="Phobius"/>
    </source>
</evidence>
<feature type="transmembrane region" description="Helical" evidence="10">
    <location>
        <begin position="530"/>
        <end position="550"/>
    </location>
</feature>
<keyword evidence="7" id="KW-0406">Ion transport</keyword>
<evidence type="ECO:0000256" key="8">
    <source>
        <dbReference type="ARBA" id="ARBA00023136"/>
    </source>
</evidence>
<evidence type="ECO:0000256" key="9">
    <source>
        <dbReference type="SAM" id="MobiDB-lite"/>
    </source>
</evidence>
<organism evidence="12 13">
    <name type="scientific">Hypsibius exemplaris</name>
    <name type="common">Freshwater tardigrade</name>
    <dbReference type="NCBI Taxonomy" id="2072580"/>
    <lineage>
        <taxon>Eukaryota</taxon>
        <taxon>Metazoa</taxon>
        <taxon>Ecdysozoa</taxon>
        <taxon>Tardigrada</taxon>
        <taxon>Eutardigrada</taxon>
        <taxon>Parachela</taxon>
        <taxon>Hypsibioidea</taxon>
        <taxon>Hypsibiidae</taxon>
        <taxon>Hypsibius</taxon>
    </lineage>
</organism>
<dbReference type="EMBL" id="MTYJ01000007">
    <property type="protein sequence ID" value="OQV24257.1"/>
    <property type="molecule type" value="Genomic_DNA"/>
</dbReference>
<dbReference type="Pfam" id="PF05493">
    <property type="entry name" value="ATP_synt_H"/>
    <property type="match status" value="1"/>
</dbReference>
<evidence type="ECO:0000256" key="7">
    <source>
        <dbReference type="ARBA" id="ARBA00023065"/>
    </source>
</evidence>
<keyword evidence="6 10" id="KW-1133">Transmembrane helix</keyword>
<dbReference type="InterPro" id="IPR008389">
    <property type="entry name" value="ATPase_V0-cplx_e1/e2_su"/>
</dbReference>
<dbReference type="GO" id="GO:0012505">
    <property type="term" value="C:endomembrane system"/>
    <property type="evidence" value="ECO:0007669"/>
    <property type="project" value="UniProtKB-SubCell"/>
</dbReference>
<feature type="compositionally biased region" description="Basic and acidic residues" evidence="9">
    <location>
        <begin position="27"/>
        <end position="37"/>
    </location>
</feature>
<dbReference type="AlphaFoldDB" id="A0A1W0X9Q5"/>
<dbReference type="PANTHER" id="PTHR12263">
    <property type="entry name" value="VACUOLAR ATP SYNTHASE SUBUNIT H"/>
    <property type="match status" value="1"/>
</dbReference>
<feature type="transmembrane region" description="Helical" evidence="10">
    <location>
        <begin position="562"/>
        <end position="579"/>
    </location>
</feature>
<dbReference type="Proteomes" id="UP000192578">
    <property type="component" value="Unassembled WGS sequence"/>
</dbReference>
<evidence type="ECO:0000259" key="11">
    <source>
        <dbReference type="Pfam" id="PF20886"/>
    </source>
</evidence>
<evidence type="ECO:0000313" key="12">
    <source>
        <dbReference type="EMBL" id="OQV24257.1"/>
    </source>
</evidence>
<dbReference type="InterPro" id="IPR048795">
    <property type="entry name" value="PWP3A_3B_4_C"/>
</dbReference>
<feature type="domain" description="PWWP" evidence="11">
    <location>
        <begin position="439"/>
        <end position="493"/>
    </location>
</feature>
<keyword evidence="3" id="KW-0813">Transport</keyword>
<dbReference type="GO" id="GO:0046961">
    <property type="term" value="F:proton-transporting ATPase activity, rotational mechanism"/>
    <property type="evidence" value="ECO:0007669"/>
    <property type="project" value="InterPro"/>
</dbReference>
<evidence type="ECO:0000256" key="1">
    <source>
        <dbReference type="ARBA" id="ARBA00004127"/>
    </source>
</evidence>